<evidence type="ECO:0000313" key="2">
    <source>
        <dbReference type="EMBL" id="EUD65527.1"/>
    </source>
</evidence>
<dbReference type="EMBL" id="KI965478">
    <property type="protein sequence ID" value="EUD65527.1"/>
    <property type="molecule type" value="Genomic_DNA"/>
</dbReference>
<feature type="region of interest" description="Disordered" evidence="1">
    <location>
        <begin position="116"/>
        <end position="165"/>
    </location>
</feature>
<keyword evidence="3" id="KW-1185">Reference proteome</keyword>
<feature type="compositionally biased region" description="Basic and acidic residues" evidence="1">
    <location>
        <begin position="123"/>
        <end position="140"/>
    </location>
</feature>
<organism evidence="2 3">
    <name type="scientific">Plasmodium inui San Antonio 1</name>
    <dbReference type="NCBI Taxonomy" id="1237626"/>
    <lineage>
        <taxon>Eukaryota</taxon>
        <taxon>Sar</taxon>
        <taxon>Alveolata</taxon>
        <taxon>Apicomplexa</taxon>
        <taxon>Aconoidasida</taxon>
        <taxon>Haemosporida</taxon>
        <taxon>Plasmodiidae</taxon>
        <taxon>Plasmodium</taxon>
        <taxon>Plasmodium (Plasmodium)</taxon>
    </lineage>
</organism>
<gene>
    <name evidence="2" type="ORF">C922_04033</name>
</gene>
<sequence>MNCLPGNNVERGVSHFIFPFHVLLHAVRSWFSLLALLLVVLHGVTLCKSGRGVDASRGSPGVPPIFSVISSDLKLGNQADYVRRAHHHEGVRLYEQVRNKCRVYFLPLVWPCGEKGGPQGATTERDNEGEANRAVKESADKAANQTDGDTPEGSAPRAARGDDETPFEYLQRNLGDMKHKMESLAEHIAQSDVVIVPMNYHDILNKHLLDIPQFSNFLNVMDLLLYVNQSNDSHNVIFYIYNFHEDDDEDAAGGRSSSDDSDVAKEKASIADIVKSFLRSHWKDQYHTCVKERFVFSRDNCIDVDRWRGQIGKKRFYNRVKVPIRGNPPEGQITLSPRNPAEGKITLSPRTPPTGDRRSYSIFTNHRLDALKNLTRESYFVYNFFSNLKISILHEYLKLASQLKMDNFDSQSDAGKMKIKMTQVAKEVEMLLNKFLLFQLDKRVVKNEDIIEQIRKKQHSYLVRIVLTDLLEKYEHFLETLIRQLYQSYRQRIKKIKINSNMISQFAKEIKNMDDLFHLYNSSMSFVHHFKNKEDYFRERANCIALHMEAKMLQTMNEITIEIINYYISQGVYVRHYDFTSSFLSLRKYSFFSYILQKIADMLRNRISLSFNYLSPSAFGFSSYKDDLSLSPKRDLMITTSEMDQVEKM</sequence>
<dbReference type="RefSeq" id="XP_008817840.1">
    <property type="nucleotide sequence ID" value="XM_008819618.1"/>
</dbReference>
<dbReference type="GeneID" id="20039307"/>
<protein>
    <submittedName>
        <fullName evidence="2">Uncharacterized protein</fullName>
    </submittedName>
</protein>
<proteinExistence type="predicted"/>
<evidence type="ECO:0000313" key="3">
    <source>
        <dbReference type="Proteomes" id="UP000030640"/>
    </source>
</evidence>
<reference evidence="2 3" key="1">
    <citation type="submission" date="2013-02" db="EMBL/GenBank/DDBJ databases">
        <title>The Genome Sequence of Plasmodium inui San Antonio 1.</title>
        <authorList>
            <consortium name="The Broad Institute Genome Sequencing Platform"/>
            <consortium name="The Broad Institute Genome Sequencing Center for Infectious Disease"/>
            <person name="Neafsey D."/>
            <person name="Cheeseman I."/>
            <person name="Volkman S."/>
            <person name="Adams J."/>
            <person name="Walker B."/>
            <person name="Young S.K."/>
            <person name="Zeng Q."/>
            <person name="Gargeya S."/>
            <person name="Fitzgerald M."/>
            <person name="Haas B."/>
            <person name="Abouelleil A."/>
            <person name="Alvarado L."/>
            <person name="Arachchi H.M."/>
            <person name="Berlin A.M."/>
            <person name="Chapman S.B."/>
            <person name="Dewar J."/>
            <person name="Goldberg J."/>
            <person name="Griggs A."/>
            <person name="Gujja S."/>
            <person name="Hansen M."/>
            <person name="Howarth C."/>
            <person name="Imamovic A."/>
            <person name="Larimer J."/>
            <person name="McCowan C."/>
            <person name="Murphy C."/>
            <person name="Neiman D."/>
            <person name="Pearson M."/>
            <person name="Priest M."/>
            <person name="Roberts A."/>
            <person name="Saif S."/>
            <person name="Shea T."/>
            <person name="Sisk P."/>
            <person name="Sykes S."/>
            <person name="Wortman J."/>
            <person name="Nusbaum C."/>
            <person name="Birren B."/>
        </authorList>
    </citation>
    <scope>NUCLEOTIDE SEQUENCE [LARGE SCALE GENOMIC DNA]</scope>
    <source>
        <strain evidence="2 3">San Antonio 1</strain>
    </source>
</reference>
<dbReference type="AlphaFoldDB" id="W6ZXM3"/>
<name>W6ZXM3_9APIC</name>
<accession>W6ZXM3</accession>
<dbReference type="OrthoDB" id="370088at2759"/>
<feature type="region of interest" description="Disordered" evidence="1">
    <location>
        <begin position="327"/>
        <end position="351"/>
    </location>
</feature>
<evidence type="ECO:0000256" key="1">
    <source>
        <dbReference type="SAM" id="MobiDB-lite"/>
    </source>
</evidence>
<dbReference type="VEuPathDB" id="PlasmoDB:C922_04033"/>
<dbReference type="Proteomes" id="UP000030640">
    <property type="component" value="Unassembled WGS sequence"/>
</dbReference>